<organism evidence="2 3">
    <name type="scientific">Rhodopseudomonas palustris</name>
    <dbReference type="NCBI Taxonomy" id="1076"/>
    <lineage>
        <taxon>Bacteria</taxon>
        <taxon>Pseudomonadati</taxon>
        <taxon>Pseudomonadota</taxon>
        <taxon>Alphaproteobacteria</taxon>
        <taxon>Hyphomicrobiales</taxon>
        <taxon>Nitrobacteraceae</taxon>
        <taxon>Rhodopseudomonas</taxon>
    </lineage>
</organism>
<reference evidence="2" key="1">
    <citation type="journal article" date="2022" name="Biol. Control">
        <title>In silico genomic analysis of Rhodopseudomonas palustris strains revealed potential biocontrol agents and crop yield enhancers.</title>
        <authorList>
            <person name="Surachat K."/>
            <person name="Kantachote D."/>
            <person name="Deachamag P."/>
            <person name="Wonglapsuwan M."/>
        </authorList>
    </citation>
    <scope>NUCLEOTIDE SEQUENCE</scope>
    <source>
        <strain evidence="2">TLS06</strain>
    </source>
</reference>
<accession>A0AAX3E4F2</accession>
<evidence type="ECO:0000313" key="2">
    <source>
        <dbReference type="EMBL" id="UYO41421.1"/>
    </source>
</evidence>
<dbReference type="RefSeq" id="WP_264076157.1">
    <property type="nucleotide sequence ID" value="NZ_CP076676.1"/>
</dbReference>
<name>A0AAX3E4F2_RHOPL</name>
<proteinExistence type="predicted"/>
<feature type="compositionally biased region" description="Basic and acidic residues" evidence="1">
    <location>
        <begin position="64"/>
        <end position="79"/>
    </location>
</feature>
<dbReference type="AlphaFoldDB" id="A0AAX3E4F2"/>
<evidence type="ECO:0000256" key="1">
    <source>
        <dbReference type="SAM" id="MobiDB-lite"/>
    </source>
</evidence>
<sequence>MPYALFCDDARVSKIYPTQADVWKHAKESGLVIDTVADTETEAPRHVLDNGYQIRACAPEPGEDPERNEREARAARRDQFVPPQQEPDHAQG</sequence>
<dbReference type="EMBL" id="CP076676">
    <property type="protein sequence ID" value="UYO41421.1"/>
    <property type="molecule type" value="Genomic_DNA"/>
</dbReference>
<protein>
    <submittedName>
        <fullName evidence="2">Uncharacterized protein</fullName>
    </submittedName>
</protein>
<gene>
    <name evidence="2" type="ORF">KQX62_09075</name>
</gene>
<feature type="region of interest" description="Disordered" evidence="1">
    <location>
        <begin position="55"/>
        <end position="92"/>
    </location>
</feature>
<dbReference type="Proteomes" id="UP001163166">
    <property type="component" value="Chromosome"/>
</dbReference>
<evidence type="ECO:0000313" key="3">
    <source>
        <dbReference type="Proteomes" id="UP001163166"/>
    </source>
</evidence>